<comment type="caution">
    <text evidence="2">The sequence shown here is derived from an EMBL/GenBank/DDBJ whole genome shotgun (WGS) entry which is preliminary data.</text>
</comment>
<dbReference type="AlphaFoldDB" id="A0A177L0B0"/>
<evidence type="ECO:0000259" key="1">
    <source>
        <dbReference type="Pfam" id="PF20251"/>
    </source>
</evidence>
<name>A0A177L0B0_9BACI</name>
<evidence type="ECO:0000313" key="2">
    <source>
        <dbReference type="EMBL" id="OAH58685.1"/>
    </source>
</evidence>
<dbReference type="Pfam" id="PF20251">
    <property type="entry name" value="Big_14"/>
    <property type="match status" value="1"/>
</dbReference>
<evidence type="ECO:0000313" key="3">
    <source>
        <dbReference type="Proteomes" id="UP000077271"/>
    </source>
</evidence>
<gene>
    <name evidence="2" type="ORF">AWH48_16950</name>
</gene>
<reference evidence="2 3" key="1">
    <citation type="submission" date="2016-01" db="EMBL/GenBank/DDBJ databases">
        <title>Investigation of taxonomic status of Bacillus aminovorans.</title>
        <authorList>
            <person name="Verma A."/>
            <person name="Pal Y."/>
            <person name="Krishnamurthi S."/>
        </authorList>
    </citation>
    <scope>NUCLEOTIDE SEQUENCE [LARGE SCALE GENOMIC DNA]</scope>
    <source>
        <strain evidence="2 3">DSM 4337</strain>
    </source>
</reference>
<proteinExistence type="predicted"/>
<dbReference type="Proteomes" id="UP000077271">
    <property type="component" value="Unassembled WGS sequence"/>
</dbReference>
<dbReference type="EMBL" id="LQWZ01000007">
    <property type="protein sequence ID" value="OAH58685.1"/>
    <property type="molecule type" value="Genomic_DNA"/>
</dbReference>
<dbReference type="InterPro" id="IPR046878">
    <property type="entry name" value="Big_14"/>
</dbReference>
<organism evidence="2 3">
    <name type="scientific">Domibacillus aminovorans</name>
    <dbReference type="NCBI Taxonomy" id="29332"/>
    <lineage>
        <taxon>Bacteria</taxon>
        <taxon>Bacillati</taxon>
        <taxon>Bacillota</taxon>
        <taxon>Bacilli</taxon>
        <taxon>Bacillales</taxon>
        <taxon>Bacillaceae</taxon>
        <taxon>Domibacillus</taxon>
    </lineage>
</organism>
<accession>A0A177L0B0</accession>
<sequence>MQNQALLFKNESDTELIYGLRFSIQKKIEGVWFDYPLKNPLFTDEGHCLYPHKVESQTISLNNDLTEYELTAGEYRIVKSFSDYYIAAPFEIIE</sequence>
<feature type="domain" description="Bacterial Ig-like" evidence="1">
    <location>
        <begin position="5"/>
        <end position="91"/>
    </location>
</feature>
<protein>
    <recommendedName>
        <fullName evidence="1">Bacterial Ig-like domain-containing protein</fullName>
    </recommendedName>
</protein>